<dbReference type="Proteomes" id="UP000063789">
    <property type="component" value="Chromosome"/>
</dbReference>
<dbReference type="Pfam" id="PF10823">
    <property type="entry name" value="DUF2568"/>
    <property type="match status" value="1"/>
</dbReference>
<evidence type="ECO:0000313" key="2">
    <source>
        <dbReference type="EMBL" id="ALG84130.1"/>
    </source>
</evidence>
<feature type="transmembrane region" description="Helical" evidence="1">
    <location>
        <begin position="6"/>
        <end position="32"/>
    </location>
</feature>
<evidence type="ECO:0000256" key="1">
    <source>
        <dbReference type="SAM" id="Phobius"/>
    </source>
</evidence>
<keyword evidence="1" id="KW-0472">Membrane</keyword>
<feature type="transmembrane region" description="Helical" evidence="1">
    <location>
        <begin position="39"/>
        <end position="60"/>
    </location>
</feature>
<keyword evidence="1" id="KW-1133">Transmembrane helix</keyword>
<reference evidence="3" key="1">
    <citation type="submission" date="2015-06" db="EMBL/GenBank/DDBJ databases">
        <title>Complete genome sequence and metabolic analysis of phthalate degradation pathway in Gordonia sp. QH-11.</title>
        <authorList>
            <person name="Jin D."/>
            <person name="Kong X."/>
            <person name="Bai Z."/>
        </authorList>
    </citation>
    <scope>NUCLEOTIDE SEQUENCE [LARGE SCALE GENOMIC DNA]</scope>
    <source>
        <strain evidence="3">QH-11</strain>
    </source>
</reference>
<dbReference type="KEGG" id="goq:ACH46_05940"/>
<keyword evidence="1" id="KW-0812">Transmembrane</keyword>
<proteinExistence type="predicted"/>
<keyword evidence="3" id="KW-1185">Reference proteome</keyword>
<dbReference type="AlphaFoldDB" id="A0A0N9NEV1"/>
<organism evidence="2 3">
    <name type="scientific">Gordonia phthalatica</name>
    <dbReference type="NCBI Taxonomy" id="1136941"/>
    <lineage>
        <taxon>Bacteria</taxon>
        <taxon>Bacillati</taxon>
        <taxon>Actinomycetota</taxon>
        <taxon>Actinomycetes</taxon>
        <taxon>Mycobacteriales</taxon>
        <taxon>Gordoniaceae</taxon>
        <taxon>Gordonia</taxon>
    </lineage>
</organism>
<sequence>MTSIYVWTLATVVFLLELAMVGVLATAAWLLADRGWTGWLAAIGTATVVVALWALFASPMPVVDVAVLKLVVKVVLFVAASLAIWSVMHRADLAVWFAAVAVVVNLAAIVPPYSNYGGFDVPA</sequence>
<feature type="transmembrane region" description="Helical" evidence="1">
    <location>
        <begin position="66"/>
        <end position="86"/>
    </location>
</feature>
<gene>
    <name evidence="2" type="ORF">ACH46_05940</name>
</gene>
<accession>A0A0N9NEV1</accession>
<feature type="transmembrane region" description="Helical" evidence="1">
    <location>
        <begin position="93"/>
        <end position="113"/>
    </location>
</feature>
<dbReference type="OrthoDB" id="9937150at2"/>
<dbReference type="InterPro" id="IPR021214">
    <property type="entry name" value="DUF2568"/>
</dbReference>
<reference evidence="2 3" key="2">
    <citation type="journal article" date="2017" name="Int. J. Syst. Evol. Microbiol.">
        <title>Gordonia phthalatica sp. nov., a di-n-butyl phthalate-degrading bacterium isolated from activated sludge.</title>
        <authorList>
            <person name="Jin D."/>
            <person name="Kong X."/>
            <person name="Jia M."/>
            <person name="Yu X."/>
            <person name="Wang X."/>
            <person name="Zhuang X."/>
            <person name="Deng Y."/>
            <person name="Bai Z."/>
        </authorList>
    </citation>
    <scope>NUCLEOTIDE SEQUENCE [LARGE SCALE GENOMIC DNA]</scope>
    <source>
        <strain evidence="2 3">QH-11</strain>
    </source>
</reference>
<evidence type="ECO:0008006" key="4">
    <source>
        <dbReference type="Google" id="ProtNLM"/>
    </source>
</evidence>
<dbReference type="STRING" id="1136941.ACH46_05940"/>
<dbReference type="PATRIC" id="fig|1136941.3.peg.1215"/>
<evidence type="ECO:0000313" key="3">
    <source>
        <dbReference type="Proteomes" id="UP000063789"/>
    </source>
</evidence>
<protein>
    <recommendedName>
        <fullName evidence="4">DUF2568 domain-containing protein</fullName>
    </recommendedName>
</protein>
<dbReference type="RefSeq" id="WP_062392103.1">
    <property type="nucleotide sequence ID" value="NZ_CP011853.1"/>
</dbReference>
<dbReference type="EMBL" id="CP011853">
    <property type="protein sequence ID" value="ALG84130.1"/>
    <property type="molecule type" value="Genomic_DNA"/>
</dbReference>
<name>A0A0N9NEV1_9ACTN</name>